<comment type="caution">
    <text evidence="3">The sequence shown here is derived from an EMBL/GenBank/DDBJ whole genome shotgun (WGS) entry which is preliminary data.</text>
</comment>
<dbReference type="InterPro" id="IPR036412">
    <property type="entry name" value="HAD-like_sf"/>
</dbReference>
<dbReference type="EMBL" id="VDMD01000009">
    <property type="protein sequence ID" value="TRM63661.1"/>
    <property type="molecule type" value="Genomic_DNA"/>
</dbReference>
<keyword evidence="1" id="KW-0378">Hydrolase</keyword>
<dbReference type="SUPFAM" id="SSF56784">
    <property type="entry name" value="HAD-like"/>
    <property type="match status" value="1"/>
</dbReference>
<evidence type="ECO:0000256" key="1">
    <source>
        <dbReference type="ARBA" id="ARBA00022801"/>
    </source>
</evidence>
<dbReference type="Proteomes" id="UP000320762">
    <property type="component" value="Unassembled WGS sequence"/>
</dbReference>
<dbReference type="Gene3D" id="1.10.150.750">
    <property type="match status" value="1"/>
</dbReference>
<dbReference type="PANTHER" id="PTHR43316">
    <property type="entry name" value="HYDROLASE, HALOACID DELAHOGENASE-RELATED"/>
    <property type="match status" value="1"/>
</dbReference>
<dbReference type="InterPro" id="IPR051540">
    <property type="entry name" value="S-2-haloacid_dehalogenase"/>
</dbReference>
<dbReference type="GO" id="GO:0016787">
    <property type="term" value="F:hydrolase activity"/>
    <property type="evidence" value="ECO:0007669"/>
    <property type="project" value="UniProtKB-KW"/>
</dbReference>
<keyword evidence="4" id="KW-1185">Reference proteome</keyword>
<dbReference type="OrthoDB" id="20198at2759"/>
<reference evidence="3 4" key="1">
    <citation type="journal article" date="2019" name="New Phytol.">
        <title>Comparative genomics reveals unique wood-decay strategies and fruiting body development in the Schizophyllaceae.</title>
        <authorList>
            <person name="Almasi E."/>
            <person name="Sahu N."/>
            <person name="Krizsan K."/>
            <person name="Balint B."/>
            <person name="Kovacs G.M."/>
            <person name="Kiss B."/>
            <person name="Cseklye J."/>
            <person name="Drula E."/>
            <person name="Henrissat B."/>
            <person name="Nagy I."/>
            <person name="Chovatia M."/>
            <person name="Adam C."/>
            <person name="LaButti K."/>
            <person name="Lipzen A."/>
            <person name="Riley R."/>
            <person name="Grigoriev I.V."/>
            <person name="Nagy L.G."/>
        </authorList>
    </citation>
    <scope>NUCLEOTIDE SEQUENCE [LARGE SCALE GENOMIC DNA]</scope>
    <source>
        <strain evidence="3 4">NL-1724</strain>
    </source>
</reference>
<organism evidence="3 4">
    <name type="scientific">Schizophyllum amplum</name>
    <dbReference type="NCBI Taxonomy" id="97359"/>
    <lineage>
        <taxon>Eukaryota</taxon>
        <taxon>Fungi</taxon>
        <taxon>Dikarya</taxon>
        <taxon>Basidiomycota</taxon>
        <taxon>Agaricomycotina</taxon>
        <taxon>Agaricomycetes</taxon>
        <taxon>Agaricomycetidae</taxon>
        <taxon>Agaricales</taxon>
        <taxon>Schizophyllaceae</taxon>
        <taxon>Schizophyllum</taxon>
    </lineage>
</organism>
<dbReference type="Pfam" id="PF00702">
    <property type="entry name" value="Hydrolase"/>
    <property type="match status" value="1"/>
</dbReference>
<evidence type="ECO:0000313" key="4">
    <source>
        <dbReference type="Proteomes" id="UP000320762"/>
    </source>
</evidence>
<dbReference type="AlphaFoldDB" id="A0A550CFS9"/>
<dbReference type="Gene3D" id="3.40.50.1000">
    <property type="entry name" value="HAD superfamily/HAD-like"/>
    <property type="match status" value="1"/>
</dbReference>
<dbReference type="InterPro" id="IPR023214">
    <property type="entry name" value="HAD_sf"/>
</dbReference>
<accession>A0A550CFS9</accession>
<proteinExistence type="predicted"/>
<feature type="region of interest" description="Disordered" evidence="2">
    <location>
        <begin position="87"/>
        <end position="108"/>
    </location>
</feature>
<gene>
    <name evidence="3" type="ORF">BD626DRAFT_494987</name>
</gene>
<protein>
    <submittedName>
        <fullName evidence="3">HAD-like domain-containing protein</fullName>
    </submittedName>
</protein>
<evidence type="ECO:0000313" key="3">
    <source>
        <dbReference type="EMBL" id="TRM63661.1"/>
    </source>
</evidence>
<sequence length="298" mass="33742">MPKFTDHKAIIFDVYGTLVDWDSTVYSHLKPMLSRYVSSSKWTRAEALSAFADLEAAAKKRYPDMLHHEVLERTYAELEASMQEADLKAGVQEDPSEPRTPSTAEERRAFGRCPKEMVVFPDSVEALKRLAKHFKLVVLSNIDHECFAYTHHRLAAPETYPRELKTYAYPEPNPKEFWYPQTMEGSKSPFTLLLTSQDTLVYKPDHKGFLIAFDQIEKDQDLLGGTGMKAKDATLIVANGLPGNIAPAHDFGMNSIWIDRVPLGEDKGSERIGGKKWTWKFSKLAEMADAVDQELAEQ</sequence>
<evidence type="ECO:0000256" key="2">
    <source>
        <dbReference type="SAM" id="MobiDB-lite"/>
    </source>
</evidence>
<dbReference type="PANTHER" id="PTHR43316:SF9">
    <property type="entry name" value="ACID DEHALOGENASE, PUTATIVE (AFU_ORTHOLOGUE AFUA_6G14460)-RELATED"/>
    <property type="match status" value="1"/>
</dbReference>
<name>A0A550CFS9_9AGAR</name>